<dbReference type="RefSeq" id="WP_237977871.1">
    <property type="nucleotide sequence ID" value="NZ_JAKNCT010000002.1"/>
</dbReference>
<feature type="domain" description="RNA polymerase sigma-70" evidence="10">
    <location>
        <begin position="95"/>
        <end position="108"/>
    </location>
</feature>
<evidence type="ECO:0000256" key="6">
    <source>
        <dbReference type="ARBA" id="ARBA00023125"/>
    </source>
</evidence>
<dbReference type="PRINTS" id="PR00046">
    <property type="entry name" value="SIGMA70FCT"/>
</dbReference>
<dbReference type="PANTHER" id="PTHR30376">
    <property type="entry name" value="SIGMA FACTOR RPOH HEAT SHOCK RELATED"/>
    <property type="match status" value="1"/>
</dbReference>
<keyword evidence="12" id="KW-1185">Reference proteome</keyword>
<evidence type="ECO:0000256" key="4">
    <source>
        <dbReference type="ARBA" id="ARBA00023016"/>
    </source>
</evidence>
<evidence type="ECO:0000256" key="3">
    <source>
        <dbReference type="ARBA" id="ARBA00023015"/>
    </source>
</evidence>
<evidence type="ECO:0000256" key="5">
    <source>
        <dbReference type="ARBA" id="ARBA00023082"/>
    </source>
</evidence>
<evidence type="ECO:0000256" key="9">
    <source>
        <dbReference type="SAM" id="MobiDB-lite"/>
    </source>
</evidence>
<evidence type="ECO:0000256" key="1">
    <source>
        <dbReference type="ARBA" id="ARBA00007788"/>
    </source>
</evidence>
<dbReference type="Pfam" id="PF04542">
    <property type="entry name" value="Sigma70_r2"/>
    <property type="match status" value="1"/>
</dbReference>
<keyword evidence="5" id="KW-0731">Sigma factor</keyword>
<dbReference type="Gene3D" id="1.10.601.10">
    <property type="entry name" value="RNA Polymerase Primary Sigma Factor"/>
    <property type="match status" value="1"/>
</dbReference>
<evidence type="ECO:0000256" key="8">
    <source>
        <dbReference type="NCBIfam" id="TIGR02392"/>
    </source>
</evidence>
<protein>
    <recommendedName>
        <fullName evidence="8">RNA polymerase sigma factor RpoH</fullName>
    </recommendedName>
</protein>
<feature type="region of interest" description="Disordered" evidence="9">
    <location>
        <begin position="195"/>
        <end position="221"/>
    </location>
</feature>
<sequence>MTTTPVKKKAQTALVPYSRRTQLPALTPGDLGSLDAYIRAANRAPVLTAEQEQDLARRMRDHNDVEAAQELIISHLRLVISVARGYLGYGLSHSDLIQEGNIGLMKAVRHFDPDKGVRLMTFAVHWIRSEIQEYIVRNSHMVKLATTHAQRKLFFNLRQMKPTDSALTATEAQGIAEKLNVKPSEVLEMERRLSGPDTSLNAPVDPNGDSQVTQEDLLASPGDEPPEILEKADQLNLEQVGLRQAIARLDPRSRRIIEARWLHENEKGEAKAVSLATLASEFGISIERVRQLEKQALGKLRGFLAKDAGA</sequence>
<dbReference type="Gene3D" id="1.20.140.160">
    <property type="match status" value="1"/>
</dbReference>
<keyword evidence="7" id="KW-0804">Transcription</keyword>
<comment type="caution">
    <text evidence="11">The sequence shown here is derived from an EMBL/GenBank/DDBJ whole genome shotgun (WGS) entry which is preliminary data.</text>
</comment>
<dbReference type="InterPro" id="IPR007630">
    <property type="entry name" value="RNA_pol_sigma70_r4"/>
</dbReference>
<dbReference type="InterPro" id="IPR000943">
    <property type="entry name" value="RNA_pol_sigma70"/>
</dbReference>
<dbReference type="InterPro" id="IPR014284">
    <property type="entry name" value="RNA_pol_sigma-70_dom"/>
</dbReference>
<dbReference type="EMBL" id="JAKNCT010000002">
    <property type="protein sequence ID" value="MCG5030216.1"/>
    <property type="molecule type" value="Genomic_DNA"/>
</dbReference>
<accession>A0ABS9MNM8</accession>
<keyword evidence="2" id="KW-0963">Cytoplasm</keyword>
<dbReference type="InterPro" id="IPR050813">
    <property type="entry name" value="Sigma-70_Factor"/>
</dbReference>
<dbReference type="NCBIfam" id="NF005143">
    <property type="entry name" value="PRK06596.1"/>
    <property type="match status" value="1"/>
</dbReference>
<keyword evidence="4" id="KW-0346">Stress response</keyword>
<dbReference type="Proteomes" id="UP001297600">
    <property type="component" value="Unassembled WGS sequence"/>
</dbReference>
<dbReference type="SUPFAM" id="SSF88946">
    <property type="entry name" value="Sigma2 domain of RNA polymerase sigma factors"/>
    <property type="match status" value="1"/>
</dbReference>
<dbReference type="PANTHER" id="PTHR30376:SF3">
    <property type="entry name" value="RNA POLYMERASE SIGMA FACTOR RPOH"/>
    <property type="match status" value="1"/>
</dbReference>
<name>A0ABS9MNM8_9BURK</name>
<keyword evidence="3" id="KW-0805">Transcription regulation</keyword>
<reference evidence="11 12" key="1">
    <citation type="submission" date="2022-02" db="EMBL/GenBank/DDBJ databases">
        <title>Mesosutterella porci, a novel member of the family Sutterellaceae from pig feces.</title>
        <authorList>
            <person name="Wylensek D."/>
            <person name="Clavel T."/>
        </authorList>
    </citation>
    <scope>NUCLEOTIDE SEQUENCE [LARGE SCALE GENOMIC DNA]</scope>
    <source>
        <strain evidence="12">oilRF-744-wt-GAM-9</strain>
    </source>
</reference>
<evidence type="ECO:0000259" key="10">
    <source>
        <dbReference type="PROSITE" id="PS00715"/>
    </source>
</evidence>
<comment type="similarity">
    <text evidence="1">Belongs to the sigma-70 factor family.</text>
</comment>
<dbReference type="InterPro" id="IPR013325">
    <property type="entry name" value="RNA_pol_sigma_r2"/>
</dbReference>
<dbReference type="SUPFAM" id="SSF88659">
    <property type="entry name" value="Sigma3 and sigma4 domains of RNA polymerase sigma factors"/>
    <property type="match status" value="1"/>
</dbReference>
<dbReference type="CDD" id="cd06171">
    <property type="entry name" value="Sigma70_r4"/>
    <property type="match status" value="1"/>
</dbReference>
<evidence type="ECO:0000256" key="7">
    <source>
        <dbReference type="ARBA" id="ARBA00023163"/>
    </source>
</evidence>
<dbReference type="InterPro" id="IPR007627">
    <property type="entry name" value="RNA_pol_sigma70_r2"/>
</dbReference>
<organism evidence="11 12">
    <name type="scientific">Mesosutterella porci</name>
    <dbReference type="NCBI Taxonomy" id="2915351"/>
    <lineage>
        <taxon>Bacteria</taxon>
        <taxon>Pseudomonadati</taxon>
        <taxon>Pseudomonadota</taxon>
        <taxon>Betaproteobacteria</taxon>
        <taxon>Burkholderiales</taxon>
        <taxon>Sutterellaceae</taxon>
        <taxon>Mesosutterella</taxon>
    </lineage>
</organism>
<proteinExistence type="inferred from homology"/>
<evidence type="ECO:0000313" key="12">
    <source>
        <dbReference type="Proteomes" id="UP001297600"/>
    </source>
</evidence>
<gene>
    <name evidence="11" type="primary">rpoH</name>
    <name evidence="11" type="ORF">MAF45_01930</name>
</gene>
<dbReference type="InterPro" id="IPR009042">
    <property type="entry name" value="RNA_pol_sigma70_r1_2"/>
</dbReference>
<keyword evidence="6" id="KW-0238">DNA-binding</keyword>
<dbReference type="Pfam" id="PF00140">
    <property type="entry name" value="Sigma70_r1_2"/>
    <property type="match status" value="1"/>
</dbReference>
<dbReference type="Pfam" id="PF04545">
    <property type="entry name" value="Sigma70_r4"/>
    <property type="match status" value="1"/>
</dbReference>
<evidence type="ECO:0000256" key="2">
    <source>
        <dbReference type="ARBA" id="ARBA00022490"/>
    </source>
</evidence>
<dbReference type="NCBIfam" id="TIGR02392">
    <property type="entry name" value="rpoH_proteo"/>
    <property type="match status" value="1"/>
</dbReference>
<dbReference type="PROSITE" id="PS00715">
    <property type="entry name" value="SIGMA70_1"/>
    <property type="match status" value="1"/>
</dbReference>
<dbReference type="InterPro" id="IPR012759">
    <property type="entry name" value="RNA_pol_sigma_RpoH_proteobac"/>
</dbReference>
<evidence type="ECO:0000313" key="11">
    <source>
        <dbReference type="EMBL" id="MCG5030216.1"/>
    </source>
</evidence>
<dbReference type="NCBIfam" id="TIGR02937">
    <property type="entry name" value="sigma70-ECF"/>
    <property type="match status" value="1"/>
</dbReference>
<dbReference type="InterPro" id="IPR013324">
    <property type="entry name" value="RNA_pol_sigma_r3/r4-like"/>
</dbReference>